<keyword evidence="4" id="KW-0175">Coiled coil</keyword>
<dbReference type="GO" id="GO:0005886">
    <property type="term" value="C:plasma membrane"/>
    <property type="evidence" value="ECO:0007669"/>
    <property type="project" value="TreeGrafter"/>
</dbReference>
<evidence type="ECO:0000313" key="6">
    <source>
        <dbReference type="Proteomes" id="UP000694844"/>
    </source>
</evidence>
<evidence type="ECO:0000313" key="8">
    <source>
        <dbReference type="RefSeq" id="XP_022323451.1"/>
    </source>
</evidence>
<keyword evidence="2" id="KW-0813">Transport</keyword>
<dbReference type="InterPro" id="IPR048628">
    <property type="entry name" value="Sec3_C"/>
</dbReference>
<comment type="similarity">
    <text evidence="1">Belongs to the SEC3 family.</text>
</comment>
<dbReference type="Gene3D" id="2.30.29.90">
    <property type="match status" value="1"/>
</dbReference>
<dbReference type="RefSeq" id="XP_022323451.1">
    <property type="nucleotide sequence ID" value="XM_022467743.1"/>
</dbReference>
<dbReference type="GO" id="GO:0000145">
    <property type="term" value="C:exocyst"/>
    <property type="evidence" value="ECO:0007669"/>
    <property type="project" value="InterPro"/>
</dbReference>
<dbReference type="RefSeq" id="XP_022323452.1">
    <property type="nucleotide sequence ID" value="XM_022467744.1"/>
</dbReference>
<dbReference type="KEGG" id="cvn:111124662"/>
<organism evidence="6 9">
    <name type="scientific">Crassostrea virginica</name>
    <name type="common">Eastern oyster</name>
    <dbReference type="NCBI Taxonomy" id="6565"/>
    <lineage>
        <taxon>Eukaryota</taxon>
        <taxon>Metazoa</taxon>
        <taxon>Spiralia</taxon>
        <taxon>Lophotrochozoa</taxon>
        <taxon>Mollusca</taxon>
        <taxon>Bivalvia</taxon>
        <taxon>Autobranchia</taxon>
        <taxon>Pteriomorphia</taxon>
        <taxon>Ostreida</taxon>
        <taxon>Ostreoidea</taxon>
        <taxon>Ostreidae</taxon>
        <taxon>Crassostrea</taxon>
    </lineage>
</organism>
<dbReference type="GO" id="GO:0006893">
    <property type="term" value="P:Golgi to plasma membrane transport"/>
    <property type="evidence" value="ECO:0007669"/>
    <property type="project" value="TreeGrafter"/>
</dbReference>
<evidence type="ECO:0000259" key="5">
    <source>
        <dbReference type="SMART" id="SM01313"/>
    </source>
</evidence>
<dbReference type="Pfam" id="PF09763">
    <property type="entry name" value="Sec3_CC"/>
    <property type="match status" value="1"/>
</dbReference>
<dbReference type="OrthoDB" id="27109at2759"/>
<accession>A0A8B8D5N6</accession>
<keyword evidence="3" id="KW-0268">Exocytosis</keyword>
<dbReference type="InterPro" id="IPR019160">
    <property type="entry name" value="Sec3_CC"/>
</dbReference>
<protein>
    <submittedName>
        <fullName evidence="7 8">Exocyst complex component 1-like isoform X1</fullName>
    </submittedName>
</protein>
<evidence type="ECO:0000256" key="4">
    <source>
        <dbReference type="ARBA" id="ARBA00023054"/>
    </source>
</evidence>
<dbReference type="SMART" id="SM01313">
    <property type="entry name" value="Sec3-PIP2_bind"/>
    <property type="match status" value="1"/>
</dbReference>
<evidence type="ECO:0000313" key="9">
    <source>
        <dbReference type="RefSeq" id="XP_022323452.1"/>
    </source>
</evidence>
<sequence>MTAIKHTLNRDVFLPNDERLIGFVHVTKVGRKKKTSFLCAALSTETPVQARIYQVKKADKTEAYKKKVTWLLRDLKVVDGKSSSKETAEFDLHFEKVYKWVASSVNDKETFISCLWKLSQRYLIQKPDFLNVPRHLLEEVSRPTGSVQTTQQEDDIVTMEDDYQALTPKEENDLDQLMSECKIAISNAELFAEQLSKQLSVLDGANIHSIMGSEDQVLNLMRLLDDGIRSAEKIEDKLDFYDSILQNVKDQMEVMKEKDALINTRNKNHQLLLEELDNLVNHLDLDTRHLKALQDGDLSTPTGICECTTAASVLQRCLNADIHPALNQMAAVEEQQRKFTRFSDKFGKRLAYHLNNLFIQQGNVLGETLSRQAPDFKLPQHHSAHRDLTPYAELMLWLKNSDFDCFTELSKVYTQNLSKLYNKEIQDFLDMAKQKLGSKPDKNKLGVGVGLSAQARSGSSTSLNRKMSGSIQSLNSDNISMHGSNIDLAMRHLFDQIIDKILSELEPVCLSEQDFCVRFFHLAGETSVGKEIRQDEESDDIWKPLQPASPPVEEYYEENLGGGLKLQRRRAKSKLRHMNEEVRRMMGELFPNLEPELEAFVSYADRLDGLRSRNMEYDSYWQQDNNINSMYMLVRMSQHVNNAQDAGSFLSLMFASCLVKIKRNFDKFISNQIRAIQDFKVSKKSRCGIIAFVHNFEEFANQAESIFKGSDRHTHLDKSYKALVAVIYEQIARVANESQKTPKEVVMMENFHHMYSTLSTLKIPCLEADRKEAKQIYQDNLTSYTLNLLGRPLEKLHVFFEGVQNRVATGVKPEEVGFQLAFSKQELRKVIKEYPVKEVKKGLDGIYKKTHKDLCEEENLVQVVWFSMQDEFIKQVKHYEDLINQCYPDSGITLEFKVEDVLSFFSEIAQNH</sequence>
<gene>
    <name evidence="7 8 9" type="primary">LOC111124662</name>
</gene>
<keyword evidence="6" id="KW-1185">Reference proteome</keyword>
<evidence type="ECO:0000313" key="7">
    <source>
        <dbReference type="RefSeq" id="XP_022323450.1"/>
    </source>
</evidence>
<dbReference type="RefSeq" id="XP_022323450.1">
    <property type="nucleotide sequence ID" value="XM_022467742.1"/>
</dbReference>
<evidence type="ECO:0000256" key="2">
    <source>
        <dbReference type="ARBA" id="ARBA00022448"/>
    </source>
</evidence>
<name>A0A8B8D5N6_CRAVI</name>
<dbReference type="PANTHER" id="PTHR16092:SF14">
    <property type="entry name" value="EXOCYST COMPLEX COMPONENT 1 ISOFORM X1"/>
    <property type="match status" value="1"/>
</dbReference>
<dbReference type="Pfam" id="PF15277">
    <property type="entry name" value="Sec3-PIP2_bind"/>
    <property type="match status" value="1"/>
</dbReference>
<dbReference type="GO" id="GO:0006887">
    <property type="term" value="P:exocytosis"/>
    <property type="evidence" value="ECO:0007669"/>
    <property type="project" value="UniProtKB-KW"/>
</dbReference>
<feature type="domain" description="Exocyst complex component Sec3 PIP2-binding N-terminal" evidence="5">
    <location>
        <begin position="31"/>
        <end position="122"/>
    </location>
</feature>
<reference evidence="7 8" key="1">
    <citation type="submission" date="2025-04" db="UniProtKB">
        <authorList>
            <consortium name="RefSeq"/>
        </authorList>
    </citation>
    <scope>IDENTIFICATION</scope>
    <source>
        <tissue evidence="7 8">Whole sample</tissue>
    </source>
</reference>
<dbReference type="Pfam" id="PF20654">
    <property type="entry name" value="Sec3_C-term"/>
    <property type="match status" value="1"/>
</dbReference>
<dbReference type="CDD" id="cd14683">
    <property type="entry name" value="PH-EXOC1"/>
    <property type="match status" value="1"/>
</dbReference>
<dbReference type="GeneID" id="111124662"/>
<dbReference type="InterPro" id="IPR028258">
    <property type="entry name" value="Sec3-PIP2_bind"/>
</dbReference>
<dbReference type="Proteomes" id="UP000694844">
    <property type="component" value="Chromosome 3"/>
</dbReference>
<proteinExistence type="inferred from homology"/>
<dbReference type="GO" id="GO:0005546">
    <property type="term" value="F:phosphatidylinositol-4,5-bisphosphate binding"/>
    <property type="evidence" value="ECO:0007669"/>
    <property type="project" value="TreeGrafter"/>
</dbReference>
<dbReference type="PANTHER" id="PTHR16092">
    <property type="entry name" value="SEC3/SYNTAXIN-RELATED"/>
    <property type="match status" value="1"/>
</dbReference>
<evidence type="ECO:0000256" key="3">
    <source>
        <dbReference type="ARBA" id="ARBA00022483"/>
    </source>
</evidence>
<evidence type="ECO:0000256" key="1">
    <source>
        <dbReference type="ARBA" id="ARBA00006518"/>
    </source>
</evidence>
<dbReference type="AlphaFoldDB" id="A0A8B8D5N6"/>